<dbReference type="AlphaFoldDB" id="A0A975GVC8"/>
<dbReference type="InterPro" id="IPR004107">
    <property type="entry name" value="Integrase_SAM-like_N"/>
</dbReference>
<dbReference type="InterPro" id="IPR010998">
    <property type="entry name" value="Integrase_recombinase_N"/>
</dbReference>
<evidence type="ECO:0000259" key="5">
    <source>
        <dbReference type="PROSITE" id="PS51898"/>
    </source>
</evidence>
<keyword evidence="8" id="KW-1185">Reference proteome</keyword>
<protein>
    <submittedName>
        <fullName evidence="7">Tyrosine-type recombinase/integrase</fullName>
    </submittedName>
</protein>
<gene>
    <name evidence="7" type="ORF">IFJ75_14480</name>
</gene>
<proteinExistence type="predicted"/>
<dbReference type="PROSITE" id="PS51898">
    <property type="entry name" value="TYR_RECOMBINASE"/>
    <property type="match status" value="1"/>
</dbReference>
<dbReference type="EMBL" id="CP062222">
    <property type="protein sequence ID" value="QTC90473.1"/>
    <property type="molecule type" value="Genomic_DNA"/>
</dbReference>
<feature type="domain" description="Core-binding (CB)" evidence="6">
    <location>
        <begin position="15"/>
        <end position="94"/>
    </location>
</feature>
<dbReference type="InterPro" id="IPR011010">
    <property type="entry name" value="DNA_brk_join_enz"/>
</dbReference>
<dbReference type="KEGG" id="bgoe:IFJ75_14480"/>
<keyword evidence="2 4" id="KW-0238">DNA-binding</keyword>
<evidence type="ECO:0000256" key="2">
    <source>
        <dbReference type="ARBA" id="ARBA00023125"/>
    </source>
</evidence>
<dbReference type="GO" id="GO:0003677">
    <property type="term" value="F:DNA binding"/>
    <property type="evidence" value="ECO:0007669"/>
    <property type="project" value="UniProtKB-UniRule"/>
</dbReference>
<dbReference type="Gene3D" id="1.10.443.10">
    <property type="entry name" value="Intergrase catalytic core"/>
    <property type="match status" value="1"/>
</dbReference>
<reference evidence="7" key="1">
    <citation type="submission" date="2020-09" db="EMBL/GenBank/DDBJ databases">
        <title>Brevundimonas sp. LVF2 isolated from a puddle in Goettingen, Germany.</title>
        <authorList>
            <person name="Friedrich I."/>
            <person name="Klassen A."/>
            <person name="Hannes N."/>
            <person name="Schneider D."/>
            <person name="Hertel R."/>
            <person name="Daniel R."/>
        </authorList>
    </citation>
    <scope>NUCLEOTIDE SEQUENCE</scope>
    <source>
        <strain evidence="7">LVF2</strain>
    </source>
</reference>
<evidence type="ECO:0000259" key="6">
    <source>
        <dbReference type="PROSITE" id="PS51900"/>
    </source>
</evidence>
<evidence type="ECO:0000313" key="7">
    <source>
        <dbReference type="EMBL" id="QTC90473.1"/>
    </source>
</evidence>
<dbReference type="PROSITE" id="PS51900">
    <property type="entry name" value="CB"/>
    <property type="match status" value="1"/>
</dbReference>
<evidence type="ECO:0000256" key="1">
    <source>
        <dbReference type="ARBA" id="ARBA00022908"/>
    </source>
</evidence>
<dbReference type="InterPro" id="IPR044068">
    <property type="entry name" value="CB"/>
</dbReference>
<feature type="domain" description="Tyr recombinase" evidence="5">
    <location>
        <begin position="121"/>
        <end position="332"/>
    </location>
</feature>
<dbReference type="Pfam" id="PF02899">
    <property type="entry name" value="Phage_int_SAM_1"/>
    <property type="match status" value="1"/>
</dbReference>
<evidence type="ECO:0000256" key="3">
    <source>
        <dbReference type="ARBA" id="ARBA00023172"/>
    </source>
</evidence>
<dbReference type="Proteomes" id="UP000663918">
    <property type="component" value="Chromosome"/>
</dbReference>
<dbReference type="PANTHER" id="PTHR34605">
    <property type="entry name" value="PHAGE_INTEGRASE DOMAIN-CONTAINING PROTEIN"/>
    <property type="match status" value="1"/>
</dbReference>
<evidence type="ECO:0000313" key="8">
    <source>
        <dbReference type="Proteomes" id="UP000663918"/>
    </source>
</evidence>
<dbReference type="Gene3D" id="1.10.150.130">
    <property type="match status" value="1"/>
</dbReference>
<dbReference type="PANTHER" id="PTHR34605:SF4">
    <property type="entry name" value="DNA ADENINE METHYLTRANSFERASE"/>
    <property type="match status" value="1"/>
</dbReference>
<evidence type="ECO:0000256" key="4">
    <source>
        <dbReference type="PROSITE-ProRule" id="PRU01248"/>
    </source>
</evidence>
<dbReference type="InterPro" id="IPR002104">
    <property type="entry name" value="Integrase_catalytic"/>
</dbReference>
<dbReference type="SUPFAM" id="SSF56349">
    <property type="entry name" value="DNA breaking-rejoining enzymes"/>
    <property type="match status" value="1"/>
</dbReference>
<keyword evidence="3" id="KW-0233">DNA recombination</keyword>
<keyword evidence="1" id="KW-0229">DNA integration</keyword>
<dbReference type="SUPFAM" id="SSF47823">
    <property type="entry name" value="lambda integrase-like, N-terminal domain"/>
    <property type="match status" value="1"/>
</dbReference>
<dbReference type="GO" id="GO:0015074">
    <property type="term" value="P:DNA integration"/>
    <property type="evidence" value="ECO:0007669"/>
    <property type="project" value="UniProtKB-KW"/>
</dbReference>
<accession>A0A975GVC8</accession>
<name>A0A975GVC8_9CAUL</name>
<dbReference type="InterPro" id="IPR013762">
    <property type="entry name" value="Integrase-like_cat_sf"/>
</dbReference>
<dbReference type="Pfam" id="PF00589">
    <property type="entry name" value="Phage_integrase"/>
    <property type="match status" value="1"/>
</dbReference>
<sequence>MVITEFRASLPSESTSPAALAADRARRSRAASTRRAYESDWRDYLSACRDFGLPERPTTASVAIYLDQLARRGAKVSTIRRRLAAVNYRLRMSGSPALSARDEPLASVLLGIRREIGAPLRQARPIEVAEIRSLVAACPSNRKGMRDRALLLLGFSSALRRSELVGLDWDADGDGDGWVERVPEGLRLHLRRSKTNQMGKLEEVAVCRGAFAATCPVAALEAWRQVSGGKGPVFVTVSRHGQQGGRMSGGSIARVLKRCVARASSAAGASDEEAGRLTARTSGHSLRAGLVTAAFAAGLTAEDVMRQTRHRDVKVLLGYRRHATAFVGNVSGRVGL</sequence>
<dbReference type="InterPro" id="IPR052925">
    <property type="entry name" value="Phage_Integrase-like_Recomb"/>
</dbReference>
<dbReference type="GO" id="GO:0006310">
    <property type="term" value="P:DNA recombination"/>
    <property type="evidence" value="ECO:0007669"/>
    <property type="project" value="UniProtKB-KW"/>
</dbReference>
<organism evidence="7 8">
    <name type="scientific">Brevundimonas goettingensis</name>
    <dbReference type="NCBI Taxonomy" id="2774190"/>
    <lineage>
        <taxon>Bacteria</taxon>
        <taxon>Pseudomonadati</taxon>
        <taxon>Pseudomonadota</taxon>
        <taxon>Alphaproteobacteria</taxon>
        <taxon>Caulobacterales</taxon>
        <taxon>Caulobacteraceae</taxon>
        <taxon>Brevundimonas</taxon>
    </lineage>
</organism>
<dbReference type="RefSeq" id="WP_207868890.1">
    <property type="nucleotide sequence ID" value="NZ_CP062222.1"/>
</dbReference>